<keyword evidence="7" id="KW-1185">Reference proteome</keyword>
<keyword evidence="5" id="KW-1133">Transmembrane helix</keyword>
<keyword evidence="2 4" id="KW-0378">Hydrolase</keyword>
<keyword evidence="5" id="KW-0812">Transmembrane</keyword>
<gene>
    <name evidence="6" type="ORF">FSB76_02105</name>
</gene>
<evidence type="ECO:0000256" key="5">
    <source>
        <dbReference type="SAM" id="Phobius"/>
    </source>
</evidence>
<dbReference type="Pfam" id="PF07745">
    <property type="entry name" value="Glyco_hydro_53"/>
    <property type="match status" value="1"/>
</dbReference>
<evidence type="ECO:0000256" key="2">
    <source>
        <dbReference type="ARBA" id="ARBA00022801"/>
    </source>
</evidence>
<dbReference type="EC" id="3.2.1.89" evidence="4"/>
<name>A0A5B8VU73_9SPHI</name>
<accession>A0A5B8VU73</accession>
<dbReference type="Proteomes" id="UP000321362">
    <property type="component" value="Chromosome"/>
</dbReference>
<dbReference type="KEGG" id="mgk:FSB76_02105"/>
<evidence type="ECO:0000256" key="4">
    <source>
        <dbReference type="RuleBase" id="RU361192"/>
    </source>
</evidence>
<dbReference type="AlphaFoldDB" id="A0A5B8VU73"/>
<dbReference type="Gene3D" id="3.20.20.80">
    <property type="entry name" value="Glycosidases"/>
    <property type="match status" value="1"/>
</dbReference>
<organism evidence="6 7">
    <name type="scientific">Mucilaginibacter ginsenosidivorax</name>
    <dbReference type="NCBI Taxonomy" id="862126"/>
    <lineage>
        <taxon>Bacteria</taxon>
        <taxon>Pseudomonadati</taxon>
        <taxon>Bacteroidota</taxon>
        <taxon>Sphingobacteriia</taxon>
        <taxon>Sphingobacteriales</taxon>
        <taxon>Sphingobacteriaceae</taxon>
        <taxon>Mucilaginibacter</taxon>
    </lineage>
</organism>
<evidence type="ECO:0000313" key="6">
    <source>
        <dbReference type="EMBL" id="QEC74793.1"/>
    </source>
</evidence>
<proteinExistence type="inferred from homology"/>
<comment type="catalytic activity">
    <reaction evidence="4">
        <text>The enzyme specifically hydrolyzes (1-&gt;4)-beta-D-galactosidic linkages in type I arabinogalactans.</text>
        <dbReference type="EC" id="3.2.1.89"/>
    </reaction>
</comment>
<dbReference type="SUPFAM" id="SSF51445">
    <property type="entry name" value="(Trans)glycosidases"/>
    <property type="match status" value="1"/>
</dbReference>
<feature type="transmembrane region" description="Helical" evidence="5">
    <location>
        <begin position="6"/>
        <end position="29"/>
    </location>
</feature>
<evidence type="ECO:0000313" key="7">
    <source>
        <dbReference type="Proteomes" id="UP000321362"/>
    </source>
</evidence>
<reference evidence="6 7" key="1">
    <citation type="journal article" date="2013" name="J. Microbiol.">
        <title>Mucilaginibacter ginsenosidivorax sp. nov., with ginsenoside converting activity isolated from sediment.</title>
        <authorList>
            <person name="Kim J.K."/>
            <person name="Choi T.E."/>
            <person name="Liu Q.M."/>
            <person name="Park H.Y."/>
            <person name="Yi T.H."/>
            <person name="Yoon M.H."/>
            <person name="Kim S.C."/>
            <person name="Im W.T."/>
        </authorList>
    </citation>
    <scope>NUCLEOTIDE SEQUENCE [LARGE SCALE GENOMIC DNA]</scope>
    <source>
        <strain evidence="6 7">KHI28</strain>
    </source>
</reference>
<keyword evidence="5" id="KW-0472">Membrane</keyword>
<dbReference type="GO" id="GO:0015926">
    <property type="term" value="F:glucosidase activity"/>
    <property type="evidence" value="ECO:0007669"/>
    <property type="project" value="InterPro"/>
</dbReference>
<evidence type="ECO:0000256" key="1">
    <source>
        <dbReference type="ARBA" id="ARBA00010687"/>
    </source>
</evidence>
<dbReference type="EMBL" id="CP042437">
    <property type="protein sequence ID" value="QEC74793.1"/>
    <property type="molecule type" value="Genomic_DNA"/>
</dbReference>
<keyword evidence="3 4" id="KW-0326">Glycosidase</keyword>
<dbReference type="InterPro" id="IPR011683">
    <property type="entry name" value="Glyco_hydro_53"/>
</dbReference>
<protein>
    <recommendedName>
        <fullName evidence="4">Arabinogalactan endo-beta-1,4-galactanase</fullName>
        <ecNumber evidence="4">3.2.1.89</ecNumber>
    </recommendedName>
</protein>
<dbReference type="InterPro" id="IPR017853">
    <property type="entry name" value="GH"/>
</dbReference>
<evidence type="ECO:0000256" key="3">
    <source>
        <dbReference type="ARBA" id="ARBA00023295"/>
    </source>
</evidence>
<dbReference type="GO" id="GO:0031218">
    <property type="term" value="F:arabinogalactan endo-1,4-beta-galactosidase activity"/>
    <property type="evidence" value="ECO:0007669"/>
    <property type="project" value="UniProtKB-EC"/>
</dbReference>
<sequence>MFNMSYYIKAILFLFSCFAVVITCCFFCYKKDLSLPTKETIEKTKLTIGINGHPLNQLAYTKMSLSTQFEILKKKKFRQYRFDVPIDYNGNIKNEATFFEMTTIAQQNKIDLLPMIYMLGLNFNDDETSSFDKGYLICDTFVKKYGAYINYYELGNEEDLLITKSGTSGSDPEDYDQDKLKVVAAFWKGMIAAIKHQKPDAKIIINTGGWFHYVFFDLLTKHNVAYDIIGYHWYSKMDEYAQSVHVDLLDILSKKFHKPIWLTEINQSNGSDLYTEGKQAAWIKAFINTCRGYPLVKAVFIYELLDEPDLPNVDESERHYGIIKWTTKSKSNLNDWHYKKAAQIFD</sequence>
<comment type="similarity">
    <text evidence="1 4">Belongs to the glycosyl hydrolase 53 family.</text>
</comment>